<evidence type="ECO:0000313" key="2">
    <source>
        <dbReference type="EMBL" id="KAJ2676760.1"/>
    </source>
</evidence>
<feature type="region of interest" description="Disordered" evidence="1">
    <location>
        <begin position="31"/>
        <end position="77"/>
    </location>
</feature>
<comment type="caution">
    <text evidence="2">The sequence shown here is derived from an EMBL/GenBank/DDBJ whole genome shotgun (WGS) entry which is preliminary data.</text>
</comment>
<feature type="compositionally biased region" description="Polar residues" evidence="1">
    <location>
        <begin position="312"/>
        <end position="324"/>
    </location>
</feature>
<feature type="compositionally biased region" description="Low complexity" evidence="1">
    <location>
        <begin position="54"/>
        <end position="73"/>
    </location>
</feature>
<dbReference type="OrthoDB" id="5592171at2759"/>
<accession>A0A9W8G6E2</accession>
<feature type="region of interest" description="Disordered" evidence="1">
    <location>
        <begin position="285"/>
        <end position="380"/>
    </location>
</feature>
<feature type="compositionally biased region" description="Basic residues" evidence="1">
    <location>
        <begin position="177"/>
        <end position="193"/>
    </location>
</feature>
<reference evidence="2" key="1">
    <citation type="submission" date="2022-07" db="EMBL/GenBank/DDBJ databases">
        <title>Phylogenomic reconstructions and comparative analyses of Kickxellomycotina fungi.</title>
        <authorList>
            <person name="Reynolds N.K."/>
            <person name="Stajich J.E."/>
            <person name="Barry K."/>
            <person name="Grigoriev I.V."/>
            <person name="Crous P."/>
            <person name="Smith M.E."/>
        </authorList>
    </citation>
    <scope>NUCLEOTIDE SEQUENCE</scope>
    <source>
        <strain evidence="2">NRRL 3115</strain>
    </source>
</reference>
<name>A0A9W8G6E2_9FUNG</name>
<feature type="region of interest" description="Disordered" evidence="1">
    <location>
        <begin position="107"/>
        <end position="194"/>
    </location>
</feature>
<organism evidence="2 3">
    <name type="scientific">Coemansia spiralis</name>
    <dbReference type="NCBI Taxonomy" id="417178"/>
    <lineage>
        <taxon>Eukaryota</taxon>
        <taxon>Fungi</taxon>
        <taxon>Fungi incertae sedis</taxon>
        <taxon>Zoopagomycota</taxon>
        <taxon>Kickxellomycotina</taxon>
        <taxon>Kickxellomycetes</taxon>
        <taxon>Kickxellales</taxon>
        <taxon>Kickxellaceae</taxon>
        <taxon>Coemansia</taxon>
    </lineage>
</organism>
<feature type="compositionally biased region" description="Basic and acidic residues" evidence="1">
    <location>
        <begin position="325"/>
        <end position="348"/>
    </location>
</feature>
<dbReference type="EMBL" id="JANBTW010000037">
    <property type="protein sequence ID" value="KAJ2676760.1"/>
    <property type="molecule type" value="Genomic_DNA"/>
</dbReference>
<protein>
    <submittedName>
        <fullName evidence="2">Uncharacterized protein</fullName>
    </submittedName>
</protein>
<dbReference type="Proteomes" id="UP001151518">
    <property type="component" value="Unassembled WGS sequence"/>
</dbReference>
<dbReference type="AlphaFoldDB" id="A0A9W8G6E2"/>
<gene>
    <name evidence="2" type="ORF">GGI25_003405</name>
</gene>
<feature type="compositionally biased region" description="Basic and acidic residues" evidence="1">
    <location>
        <begin position="160"/>
        <end position="172"/>
    </location>
</feature>
<evidence type="ECO:0000256" key="1">
    <source>
        <dbReference type="SAM" id="MobiDB-lite"/>
    </source>
</evidence>
<sequence>MVVADITLASHDQQQKQQNRHINNTSALAMPHHQHSPLARGHDYLDSAHSPVPSLTNSTSRSSSASSSVNTLSPDTLVTMPKDLLPQFKSSVGATNIVKGQKRCLSADDYAGSDGKCSEADEPHKRRRESSSSSDGVEMAMTDANPKEQEQEGETTQQIVEKEEPKVKRRIDSSSNQHHHHHTQSQKLRHKRPLTGSVDLVSKFGLYGLYKEFVLPYTGNNRQQLPDLATAYLKNVKGSVQHTNGSLDLLSLVMAPPKNEFDNLDVLPMASIKAAFSLGVRAAGTGGRSNGSDNHSSGNMSGPNKRSRISLKMSTDAQTPSPRQQQHERTAHGSEKHRDSSDRVKQQDRYSSSSGGDGSSHHHRHAPHRHQRQNSPPKAY</sequence>
<evidence type="ECO:0000313" key="3">
    <source>
        <dbReference type="Proteomes" id="UP001151518"/>
    </source>
</evidence>
<feature type="compositionally biased region" description="Polar residues" evidence="1">
    <location>
        <begin position="290"/>
        <end position="304"/>
    </location>
</feature>
<proteinExistence type="predicted"/>
<feature type="compositionally biased region" description="Basic residues" evidence="1">
    <location>
        <begin position="361"/>
        <end position="372"/>
    </location>
</feature>